<organism evidence="2 3">
    <name type="scientific">Vibrio cholerae</name>
    <dbReference type="NCBI Taxonomy" id="666"/>
    <lineage>
        <taxon>Bacteria</taxon>
        <taxon>Pseudomonadati</taxon>
        <taxon>Pseudomonadota</taxon>
        <taxon>Gammaproteobacteria</taxon>
        <taxon>Vibrionales</taxon>
        <taxon>Vibrionaceae</taxon>
        <taxon>Vibrio</taxon>
    </lineage>
</organism>
<evidence type="ECO:0000313" key="2">
    <source>
        <dbReference type="EMBL" id="CSC05004.1"/>
    </source>
</evidence>
<dbReference type="RefSeq" id="WP_053034512.1">
    <property type="nucleotide sequence ID" value="NZ_CWSO01000008.1"/>
</dbReference>
<dbReference type="EMBL" id="CWQJ01000008">
    <property type="protein sequence ID" value="CSC05004.1"/>
    <property type="molecule type" value="Genomic_DNA"/>
</dbReference>
<dbReference type="AlphaFoldDB" id="A0A655X6F5"/>
<reference evidence="2 3" key="1">
    <citation type="submission" date="2015-07" db="EMBL/GenBank/DDBJ databases">
        <authorList>
            <consortium name="Pathogen Informatics"/>
        </authorList>
    </citation>
    <scope>NUCLEOTIDE SEQUENCE [LARGE SCALE GENOMIC DNA]</scope>
    <source>
        <strain evidence="2 3">A325</strain>
    </source>
</reference>
<protein>
    <submittedName>
        <fullName evidence="2">Uncharacterized protein</fullName>
    </submittedName>
</protein>
<keyword evidence="1" id="KW-0732">Signal</keyword>
<sequence>MSKKLEITLLFIITPTLLTANPASAESLIKNYTVAPRHQTYGVPSLGYPQICIRTNMPDQRVDMEGILDELSEKYHPTMLLTESTKLAASGKLGHVWTLFFDSENSWKSWSFRFPGTTTGNALFYKNWYDSPERNFNYQYCVSLKNQPTDEAYIVKNFVEPLVEESKQIASALYPNIHFTNAVYSPATPCVWFATKLFNKVTGLDIPFEQELDWKKIANIINEPTFTTLKTIPDSGVVAEAISKKIKNSFPFDNNLNIMFTYNRDYLKFSNDKLLTILPVEFNSLGGSVLRPYFDKYKTSFLDDENLYLLDHRGNISLFNIWTKKFDYQDLPMNQVLNNLSFDPKSIRATMPIYFNMPHYIDSVNQYLVFLENGDTYLMNSTKKELRKVDYFQRYAPHLVPYTKRIQGISLANDNHVMVYLSDRKYIEVDLASLAIVGQETPLEDHPSLGHYFKLH</sequence>
<proteinExistence type="predicted"/>
<feature type="signal peptide" evidence="1">
    <location>
        <begin position="1"/>
        <end position="25"/>
    </location>
</feature>
<feature type="chain" id="PRO_5024884334" evidence="1">
    <location>
        <begin position="26"/>
        <end position="456"/>
    </location>
</feature>
<dbReference type="Proteomes" id="UP000046067">
    <property type="component" value="Unassembled WGS sequence"/>
</dbReference>
<accession>A0A655X6F5</accession>
<gene>
    <name evidence="2" type="ORF">ERS013201_01661</name>
</gene>
<evidence type="ECO:0000256" key="1">
    <source>
        <dbReference type="SAM" id="SignalP"/>
    </source>
</evidence>
<name>A0A655X6F5_VIBCL</name>
<evidence type="ECO:0000313" key="3">
    <source>
        <dbReference type="Proteomes" id="UP000046067"/>
    </source>
</evidence>